<evidence type="ECO:0000313" key="1">
    <source>
        <dbReference type="EMBL" id="KAF0712176.1"/>
    </source>
</evidence>
<dbReference type="Proteomes" id="UP000478052">
    <property type="component" value="Unassembled WGS sequence"/>
</dbReference>
<name>A0A6G0VZ73_APHCR</name>
<dbReference type="EMBL" id="VUJU01011033">
    <property type="protein sequence ID" value="KAF0712176.1"/>
    <property type="molecule type" value="Genomic_DNA"/>
</dbReference>
<accession>A0A6G0VZ73</accession>
<organism evidence="1 2">
    <name type="scientific">Aphis craccivora</name>
    <name type="common">Cowpea aphid</name>
    <dbReference type="NCBI Taxonomy" id="307492"/>
    <lineage>
        <taxon>Eukaryota</taxon>
        <taxon>Metazoa</taxon>
        <taxon>Ecdysozoa</taxon>
        <taxon>Arthropoda</taxon>
        <taxon>Hexapoda</taxon>
        <taxon>Insecta</taxon>
        <taxon>Pterygota</taxon>
        <taxon>Neoptera</taxon>
        <taxon>Paraneoptera</taxon>
        <taxon>Hemiptera</taxon>
        <taxon>Sternorrhyncha</taxon>
        <taxon>Aphidomorpha</taxon>
        <taxon>Aphidoidea</taxon>
        <taxon>Aphididae</taxon>
        <taxon>Aphidini</taxon>
        <taxon>Aphis</taxon>
        <taxon>Aphis</taxon>
    </lineage>
</organism>
<proteinExistence type="predicted"/>
<keyword evidence="2" id="KW-1185">Reference proteome</keyword>
<evidence type="ECO:0000313" key="2">
    <source>
        <dbReference type="Proteomes" id="UP000478052"/>
    </source>
</evidence>
<protein>
    <submittedName>
        <fullName evidence="1">Uncharacterized protein</fullName>
    </submittedName>
</protein>
<feature type="non-terminal residue" evidence="1">
    <location>
        <position position="1"/>
    </location>
</feature>
<reference evidence="1 2" key="1">
    <citation type="submission" date="2019-08" db="EMBL/GenBank/DDBJ databases">
        <title>Whole genome of Aphis craccivora.</title>
        <authorList>
            <person name="Voronova N.V."/>
            <person name="Shulinski R.S."/>
            <person name="Bandarenka Y.V."/>
            <person name="Zhorov D.G."/>
            <person name="Warner D."/>
        </authorList>
    </citation>
    <scope>NUCLEOTIDE SEQUENCE [LARGE SCALE GENOMIC DNA]</scope>
    <source>
        <strain evidence="1">180601</strain>
        <tissue evidence="1">Whole Body</tissue>
    </source>
</reference>
<gene>
    <name evidence="1" type="ORF">FWK35_00031747</name>
</gene>
<dbReference type="AlphaFoldDB" id="A0A6G0VZ73"/>
<dbReference type="OrthoDB" id="6645347at2759"/>
<sequence length="433" mass="48203">ETVPPSIPADVLQDSSSPLPQFEQMTIKSFPDLKECVADVDSVVVAFNSLGGYRPMVPFDVSVVGQVSRCQNTKMLTSIFGKSRKNYTHLEFTIGGDPSLPLRALVSVQNPGSVANDDNSSNSSCGDDDIEWSVDYRQKFLEVILGPAILKLSGKSISRSKGSGNPSLKKWHIHPTDWARLTLEADKIAAETQLVGDFLFYVAWHGLQMPVDSLDMILKRSVDVHHKSIILLQVHLAITLRLKSKVRCIMMSRSEVLKSCSQVRFYPGLGCYDFGYFKCEGIKAEHKHLLPNTTYLQAYNPAIHILRRGLSDTSTFTWLMLGGLTSENCDMAQIRQLEKVGLQFDSCMSDFLNDAVLGPDLRVEAVVCGKSASEVLSLVPDYGTRLIDFVLGSGVVFKSSKNWPFYIDGRISVHLRRFRELVRNAETDSFSHD</sequence>
<feature type="non-terminal residue" evidence="1">
    <location>
        <position position="433"/>
    </location>
</feature>
<comment type="caution">
    <text evidence="1">The sequence shown here is derived from an EMBL/GenBank/DDBJ whole genome shotgun (WGS) entry which is preliminary data.</text>
</comment>